<evidence type="ECO:0000313" key="1">
    <source>
        <dbReference type="EMBL" id="SVA67712.1"/>
    </source>
</evidence>
<dbReference type="InterPro" id="IPR036065">
    <property type="entry name" value="BolA-like_sf"/>
</dbReference>
<accession>A0A381XTB5</accession>
<reference evidence="1" key="1">
    <citation type="submission" date="2018-05" db="EMBL/GenBank/DDBJ databases">
        <authorList>
            <person name="Lanie J.A."/>
            <person name="Ng W.-L."/>
            <person name="Kazmierczak K.M."/>
            <person name="Andrzejewski T.M."/>
            <person name="Davidsen T.M."/>
            <person name="Wayne K.J."/>
            <person name="Tettelin H."/>
            <person name="Glass J.I."/>
            <person name="Rusch D."/>
            <person name="Podicherti R."/>
            <person name="Tsui H.-C.T."/>
            <person name="Winkler M.E."/>
        </authorList>
    </citation>
    <scope>NUCLEOTIDE SEQUENCE</scope>
</reference>
<organism evidence="1">
    <name type="scientific">marine metagenome</name>
    <dbReference type="NCBI Taxonomy" id="408172"/>
    <lineage>
        <taxon>unclassified sequences</taxon>
        <taxon>metagenomes</taxon>
        <taxon>ecological metagenomes</taxon>
    </lineage>
</organism>
<dbReference type="PANTHER" id="PTHR46230">
    <property type="match status" value="1"/>
</dbReference>
<evidence type="ECO:0008006" key="2">
    <source>
        <dbReference type="Google" id="ProtNLM"/>
    </source>
</evidence>
<dbReference type="GO" id="GO:0016226">
    <property type="term" value="P:iron-sulfur cluster assembly"/>
    <property type="evidence" value="ECO:0007669"/>
    <property type="project" value="TreeGrafter"/>
</dbReference>
<protein>
    <recommendedName>
        <fullName evidence="2">BolA family transcriptional regulator</fullName>
    </recommendedName>
</protein>
<dbReference type="EMBL" id="UINC01016222">
    <property type="protein sequence ID" value="SVA67712.1"/>
    <property type="molecule type" value="Genomic_DNA"/>
</dbReference>
<proteinExistence type="predicted"/>
<dbReference type="PIRSF" id="PIRSF003113">
    <property type="entry name" value="BolA"/>
    <property type="match status" value="1"/>
</dbReference>
<dbReference type="InterPro" id="IPR002634">
    <property type="entry name" value="BolA"/>
</dbReference>
<dbReference type="PANTHER" id="PTHR46230:SF7">
    <property type="entry name" value="BOLA-LIKE PROTEIN 1"/>
    <property type="match status" value="1"/>
</dbReference>
<sequence length="83" mass="9042">MIRQRLSVHLDPESVEIEDQSHLHAGHAGAASGGGHFEVVVVAQNFSGLNMLARHRLGYNALGEAMRNEIHALSIKAYTPDEL</sequence>
<dbReference type="SUPFAM" id="SSF82657">
    <property type="entry name" value="BolA-like"/>
    <property type="match status" value="1"/>
</dbReference>
<dbReference type="AlphaFoldDB" id="A0A381XTB5"/>
<dbReference type="Pfam" id="PF01722">
    <property type="entry name" value="BolA"/>
    <property type="match status" value="1"/>
</dbReference>
<gene>
    <name evidence="1" type="ORF">METZ01_LOCUS120566</name>
</gene>
<dbReference type="Gene3D" id="3.30.300.90">
    <property type="entry name" value="BolA-like"/>
    <property type="match status" value="1"/>
</dbReference>
<name>A0A381XTB5_9ZZZZ</name>